<sequence length="37" mass="4573">MYQIPNIIPNLFQFHKKYIYADLFPFLLPMWGIKKKD</sequence>
<reference evidence="1" key="1">
    <citation type="submission" date="2018-02" db="EMBL/GenBank/DDBJ databases">
        <title>Rhizophora mucronata_Transcriptome.</title>
        <authorList>
            <person name="Meera S.P."/>
            <person name="Sreeshan A."/>
            <person name="Augustine A."/>
        </authorList>
    </citation>
    <scope>NUCLEOTIDE SEQUENCE</scope>
    <source>
        <tissue evidence="1">Leaf</tissue>
    </source>
</reference>
<protein>
    <submittedName>
        <fullName evidence="1">Uncharacterized protein</fullName>
    </submittedName>
</protein>
<organism evidence="1">
    <name type="scientific">Rhizophora mucronata</name>
    <name type="common">Asiatic mangrove</name>
    <dbReference type="NCBI Taxonomy" id="61149"/>
    <lineage>
        <taxon>Eukaryota</taxon>
        <taxon>Viridiplantae</taxon>
        <taxon>Streptophyta</taxon>
        <taxon>Embryophyta</taxon>
        <taxon>Tracheophyta</taxon>
        <taxon>Spermatophyta</taxon>
        <taxon>Magnoliopsida</taxon>
        <taxon>eudicotyledons</taxon>
        <taxon>Gunneridae</taxon>
        <taxon>Pentapetalae</taxon>
        <taxon>rosids</taxon>
        <taxon>fabids</taxon>
        <taxon>Malpighiales</taxon>
        <taxon>Rhizophoraceae</taxon>
        <taxon>Rhizophora</taxon>
    </lineage>
</organism>
<proteinExistence type="predicted"/>
<dbReference type="EMBL" id="GGEC01091120">
    <property type="protein sequence ID" value="MBX71604.1"/>
    <property type="molecule type" value="Transcribed_RNA"/>
</dbReference>
<name>A0A2P2QXJ3_RHIMU</name>
<accession>A0A2P2QXJ3</accession>
<dbReference type="AlphaFoldDB" id="A0A2P2QXJ3"/>
<evidence type="ECO:0000313" key="1">
    <source>
        <dbReference type="EMBL" id="MBX71604.1"/>
    </source>
</evidence>